<sequence>MSIPSSSESALPEQEPSYLIIGAGAFGASTALHLIRTHPNTSITLVDRDAHTAPFRVAASWDWNKVIRADYSDPEYSKLGVEAQTLWRNDPIFREWYHESGVVWIKSSAAADGGTDMEGFVDKAVRNLRQLSDGKEAEGIELLSVEDAKAAYGGFLRGADYTGVTKALVNKKSGWAEAKEALHATIQAAIDLGVEYRVAEVKRLGIDGGACQGVVIATAEGGAETTLKADRVVLCTGAYTPKLLIDSAPRWEELHAKGRIVAMAVTEAVVPLGEEGPNVLGRRPPVAINDNPTERGTLAISISLACFEVGCLPLPGMNAFKCWGQIIFRNTATDNALSTPPQRPDYAQWDVPQVLRDDVGWALRSVFGESEATRPMEHYRICWDAVTPSEDFIISPHSACPGLYIATCGSFHGFKFLPVIGKYVVQMLEGQLDSALGDKWAWGRELPTVVSHKKLSNVELRDLNKEKLC</sequence>
<dbReference type="SUPFAM" id="SSF51905">
    <property type="entry name" value="FAD/NAD(P)-binding domain"/>
    <property type="match status" value="1"/>
</dbReference>
<comment type="similarity">
    <text evidence="2">Belongs to the MSOX/MTOX family.</text>
</comment>
<dbReference type="Gene3D" id="3.30.9.10">
    <property type="entry name" value="D-Amino Acid Oxidase, subunit A, domain 2"/>
    <property type="match status" value="1"/>
</dbReference>
<proteinExistence type="inferred from homology"/>
<dbReference type="InterPro" id="IPR036188">
    <property type="entry name" value="FAD/NAD-bd_sf"/>
</dbReference>
<keyword evidence="4" id="KW-0274">FAD</keyword>
<keyword evidence="3" id="KW-0285">Flavoprotein</keyword>
<name>A0AAE0I1D2_9PEZI</name>
<dbReference type="GO" id="GO:0051698">
    <property type="term" value="F:saccharopine oxidase activity"/>
    <property type="evidence" value="ECO:0007669"/>
    <property type="project" value="TreeGrafter"/>
</dbReference>
<comment type="cofactor">
    <cofactor evidence="1">
        <name>FAD</name>
        <dbReference type="ChEBI" id="CHEBI:57692"/>
    </cofactor>
</comment>
<dbReference type="Proteomes" id="UP001283341">
    <property type="component" value="Unassembled WGS sequence"/>
</dbReference>
<evidence type="ECO:0000256" key="3">
    <source>
        <dbReference type="ARBA" id="ARBA00022630"/>
    </source>
</evidence>
<evidence type="ECO:0000256" key="4">
    <source>
        <dbReference type="ARBA" id="ARBA00022827"/>
    </source>
</evidence>
<keyword evidence="5" id="KW-0560">Oxidoreductase</keyword>
<keyword evidence="8" id="KW-1185">Reference proteome</keyword>
<protein>
    <submittedName>
        <fullName evidence="7">FAD dependent oxidoreductase</fullName>
    </submittedName>
</protein>
<dbReference type="InterPro" id="IPR045170">
    <property type="entry name" value="MTOX"/>
</dbReference>
<dbReference type="Pfam" id="PF01266">
    <property type="entry name" value="DAO"/>
    <property type="match status" value="1"/>
</dbReference>
<evidence type="ECO:0000256" key="1">
    <source>
        <dbReference type="ARBA" id="ARBA00001974"/>
    </source>
</evidence>
<dbReference type="AlphaFoldDB" id="A0AAE0I1D2"/>
<reference evidence="7" key="2">
    <citation type="submission" date="2023-06" db="EMBL/GenBank/DDBJ databases">
        <authorList>
            <consortium name="Lawrence Berkeley National Laboratory"/>
            <person name="Haridas S."/>
            <person name="Hensen N."/>
            <person name="Bonometti L."/>
            <person name="Westerberg I."/>
            <person name="Brannstrom I.O."/>
            <person name="Guillou S."/>
            <person name="Cros-Aarteil S."/>
            <person name="Calhoun S."/>
            <person name="Kuo A."/>
            <person name="Mondo S."/>
            <person name="Pangilinan J."/>
            <person name="Riley R."/>
            <person name="Labutti K."/>
            <person name="Andreopoulos B."/>
            <person name="Lipzen A."/>
            <person name="Chen C."/>
            <person name="Yanf M."/>
            <person name="Daum C."/>
            <person name="Ng V."/>
            <person name="Clum A."/>
            <person name="Steindorff A."/>
            <person name="Ohm R."/>
            <person name="Martin F."/>
            <person name="Silar P."/>
            <person name="Natvig D."/>
            <person name="Lalanne C."/>
            <person name="Gautier V."/>
            <person name="Ament-Velasquez S.L."/>
            <person name="Kruys A."/>
            <person name="Hutchinson M.I."/>
            <person name="Powell A.J."/>
            <person name="Barry K."/>
            <person name="Miller A.N."/>
            <person name="Grigoriev I.V."/>
            <person name="Debuchy R."/>
            <person name="Gladieux P."/>
            <person name="Thoren M.H."/>
            <person name="Johannesson H."/>
        </authorList>
    </citation>
    <scope>NUCLEOTIDE SEQUENCE</scope>
    <source>
        <strain evidence="7">CBS 118394</strain>
    </source>
</reference>
<evidence type="ECO:0000313" key="8">
    <source>
        <dbReference type="Proteomes" id="UP001283341"/>
    </source>
</evidence>
<evidence type="ECO:0000256" key="2">
    <source>
        <dbReference type="ARBA" id="ARBA00010989"/>
    </source>
</evidence>
<evidence type="ECO:0000313" key="7">
    <source>
        <dbReference type="EMBL" id="KAK3316793.1"/>
    </source>
</evidence>
<gene>
    <name evidence="7" type="ORF">B0H66DRAFT_626299</name>
</gene>
<dbReference type="Gene3D" id="3.50.50.60">
    <property type="entry name" value="FAD/NAD(P)-binding domain"/>
    <property type="match status" value="1"/>
</dbReference>
<evidence type="ECO:0000259" key="6">
    <source>
        <dbReference type="Pfam" id="PF01266"/>
    </source>
</evidence>
<dbReference type="EMBL" id="JAUEDM010000005">
    <property type="protein sequence ID" value="KAK3316793.1"/>
    <property type="molecule type" value="Genomic_DNA"/>
</dbReference>
<organism evidence="7 8">
    <name type="scientific">Apodospora peruviana</name>
    <dbReference type="NCBI Taxonomy" id="516989"/>
    <lineage>
        <taxon>Eukaryota</taxon>
        <taxon>Fungi</taxon>
        <taxon>Dikarya</taxon>
        <taxon>Ascomycota</taxon>
        <taxon>Pezizomycotina</taxon>
        <taxon>Sordariomycetes</taxon>
        <taxon>Sordariomycetidae</taxon>
        <taxon>Sordariales</taxon>
        <taxon>Lasiosphaeriaceae</taxon>
        <taxon>Apodospora</taxon>
    </lineage>
</organism>
<comment type="caution">
    <text evidence="7">The sequence shown here is derived from an EMBL/GenBank/DDBJ whole genome shotgun (WGS) entry which is preliminary data.</text>
</comment>
<evidence type="ECO:0000256" key="5">
    <source>
        <dbReference type="ARBA" id="ARBA00023002"/>
    </source>
</evidence>
<dbReference type="PANTHER" id="PTHR10961">
    <property type="entry name" value="PEROXISOMAL SARCOSINE OXIDASE"/>
    <property type="match status" value="1"/>
</dbReference>
<dbReference type="PANTHER" id="PTHR10961:SF37">
    <property type="entry name" value="FAD DEPENDENT OXIDOREDUCTASE DOMAIN-CONTAINING PROTEIN"/>
    <property type="match status" value="1"/>
</dbReference>
<feature type="domain" description="FAD dependent oxidoreductase" evidence="6">
    <location>
        <begin position="18"/>
        <end position="427"/>
    </location>
</feature>
<dbReference type="GO" id="GO:0050660">
    <property type="term" value="F:flavin adenine dinucleotide binding"/>
    <property type="evidence" value="ECO:0007669"/>
    <property type="project" value="InterPro"/>
</dbReference>
<accession>A0AAE0I1D2</accession>
<reference evidence="7" key="1">
    <citation type="journal article" date="2023" name="Mol. Phylogenet. Evol.">
        <title>Genome-scale phylogeny and comparative genomics of the fungal order Sordariales.</title>
        <authorList>
            <person name="Hensen N."/>
            <person name="Bonometti L."/>
            <person name="Westerberg I."/>
            <person name="Brannstrom I.O."/>
            <person name="Guillou S."/>
            <person name="Cros-Aarteil S."/>
            <person name="Calhoun S."/>
            <person name="Haridas S."/>
            <person name="Kuo A."/>
            <person name="Mondo S."/>
            <person name="Pangilinan J."/>
            <person name="Riley R."/>
            <person name="LaButti K."/>
            <person name="Andreopoulos B."/>
            <person name="Lipzen A."/>
            <person name="Chen C."/>
            <person name="Yan M."/>
            <person name="Daum C."/>
            <person name="Ng V."/>
            <person name="Clum A."/>
            <person name="Steindorff A."/>
            <person name="Ohm R.A."/>
            <person name="Martin F."/>
            <person name="Silar P."/>
            <person name="Natvig D.O."/>
            <person name="Lalanne C."/>
            <person name="Gautier V."/>
            <person name="Ament-Velasquez S.L."/>
            <person name="Kruys A."/>
            <person name="Hutchinson M.I."/>
            <person name="Powell A.J."/>
            <person name="Barry K."/>
            <person name="Miller A.N."/>
            <person name="Grigoriev I.V."/>
            <person name="Debuchy R."/>
            <person name="Gladieux P."/>
            <person name="Hiltunen Thoren M."/>
            <person name="Johannesson H."/>
        </authorList>
    </citation>
    <scope>NUCLEOTIDE SEQUENCE</scope>
    <source>
        <strain evidence="7">CBS 118394</strain>
    </source>
</reference>
<dbReference type="InterPro" id="IPR006076">
    <property type="entry name" value="FAD-dep_OxRdtase"/>
</dbReference>
<dbReference type="GO" id="GO:0008115">
    <property type="term" value="F:sarcosine oxidase activity"/>
    <property type="evidence" value="ECO:0007669"/>
    <property type="project" value="TreeGrafter"/>
</dbReference>